<dbReference type="InterPro" id="IPR019587">
    <property type="entry name" value="Polyketide_cyclase/dehydratase"/>
</dbReference>
<proteinExistence type="predicted"/>
<comment type="caution">
    <text evidence="1">The sequence shown here is derived from an EMBL/GenBank/DDBJ whole genome shotgun (WGS) entry which is preliminary data.</text>
</comment>
<organism evidence="1 2">
    <name type="scientific">Streptomyces chumphonensis</name>
    <dbReference type="NCBI Taxonomy" id="1214925"/>
    <lineage>
        <taxon>Bacteria</taxon>
        <taxon>Bacillati</taxon>
        <taxon>Actinomycetota</taxon>
        <taxon>Actinomycetes</taxon>
        <taxon>Kitasatosporales</taxon>
        <taxon>Streptomycetaceae</taxon>
        <taxon>Streptomyces</taxon>
    </lineage>
</organism>
<accession>A0A927F3B8</accession>
<reference evidence="1" key="1">
    <citation type="submission" date="2020-09" db="EMBL/GenBank/DDBJ databases">
        <title>Secondary metabolite and genome analysis of marine Streptomyces chumphonensis KK1-2T.</title>
        <authorList>
            <person name="Phongsopitanun W."/>
            <person name="Kanchanasin P."/>
            <person name="Pittayakhajonwut P."/>
            <person name="Suwanborirux K."/>
            <person name="Tanasupawat S."/>
        </authorList>
    </citation>
    <scope>NUCLEOTIDE SEQUENCE</scope>
    <source>
        <strain evidence="1">KK1-2</strain>
    </source>
</reference>
<dbReference type="RefSeq" id="WP_191211753.1">
    <property type="nucleotide sequence ID" value="NZ_BAABKL010000050.1"/>
</dbReference>
<protein>
    <submittedName>
        <fullName evidence="1">SRPBCC family protein</fullName>
    </submittedName>
</protein>
<dbReference type="EMBL" id="JACXYU010000017">
    <property type="protein sequence ID" value="MBD3934451.1"/>
    <property type="molecule type" value="Genomic_DNA"/>
</dbReference>
<dbReference type="Proteomes" id="UP000632289">
    <property type="component" value="Unassembled WGS sequence"/>
</dbReference>
<dbReference type="InterPro" id="IPR023393">
    <property type="entry name" value="START-like_dom_sf"/>
</dbReference>
<evidence type="ECO:0000313" key="2">
    <source>
        <dbReference type="Proteomes" id="UP000632289"/>
    </source>
</evidence>
<dbReference type="CDD" id="cd08861">
    <property type="entry name" value="OtcD1_ARO-CYC_like"/>
    <property type="match status" value="1"/>
</dbReference>
<gene>
    <name evidence="1" type="ORF">IF129_23165</name>
</gene>
<dbReference type="SUPFAM" id="SSF55961">
    <property type="entry name" value="Bet v1-like"/>
    <property type="match status" value="2"/>
</dbReference>
<name>A0A927F3B8_9ACTN</name>
<dbReference type="Gene3D" id="3.30.530.20">
    <property type="match status" value="2"/>
</dbReference>
<dbReference type="AlphaFoldDB" id="A0A927F3B8"/>
<keyword evidence="2" id="KW-1185">Reference proteome</keyword>
<dbReference type="Pfam" id="PF10604">
    <property type="entry name" value="Polyketide_cyc2"/>
    <property type="match status" value="2"/>
</dbReference>
<sequence length="319" mass="34790">MSTAEVVNVEHRARVRADAESVFRLLSDLDDWPRVFPPFVHLESLGTDARGRERVGMWSTSGERVEHWVALRTVDADGLRVGFVPERIEAPLTSMSRAWVVEPDGDAACVVRLEQAFTVAPGHADALPPLRRTVEEIASAELSAVQTAAELEAAFPELLVVVEDEVAVPGAPAEDVYAFLFDAARWPQRLDHVERATVREEDGPAHLLELVTREQRGGTMTTKAARVGLGPHKIAYKQLLLPPLGSSHHVQWRIADTPGGTTVSSRQTVVLNESGVAAVLGDGAGLGEARAFVRNELSAKVLLVLDQARHHFDHVESSR</sequence>
<evidence type="ECO:0000313" key="1">
    <source>
        <dbReference type="EMBL" id="MBD3934451.1"/>
    </source>
</evidence>